<protein>
    <submittedName>
        <fullName evidence="2">Uncharacterized protein</fullName>
    </submittedName>
</protein>
<dbReference type="Proteomes" id="UP000663937">
    <property type="component" value="Chromosome"/>
</dbReference>
<proteinExistence type="predicted"/>
<keyword evidence="1" id="KW-0812">Transmembrane</keyword>
<reference evidence="2" key="1">
    <citation type="submission" date="2021-03" db="EMBL/GenBank/DDBJ databases">
        <title>Pengzhenrongella sicca gen. nov., sp. nov., a new member of suborder Micrococcineae isolated from High-Arctic tundra soil.</title>
        <authorList>
            <person name="Peng F."/>
        </authorList>
    </citation>
    <scope>NUCLEOTIDE SEQUENCE</scope>
    <source>
        <strain evidence="2">LRZ-2</strain>
    </source>
</reference>
<feature type="transmembrane region" description="Helical" evidence="1">
    <location>
        <begin position="244"/>
        <end position="267"/>
    </location>
</feature>
<evidence type="ECO:0000256" key="1">
    <source>
        <dbReference type="SAM" id="Phobius"/>
    </source>
</evidence>
<sequence length="270" mass="27623">MSASRSDRRHAARFVLERRLAPHIDENWAESLLLELRLLGVGGDQIGAALSEVDSHCVESGEGADEAFGDPVAYARSLPLPVADDASPRALLASLGPTAVQLAGMFAMTWSTDSWLAGTPFEVTVGHLVCGLLALASGGILIGFADPILRALITRPRRGGVLLGTWFVAFTATNVAALLLLDASAGSVSAGWLLVLGAVSVTAGTAWALARLRAGSGSGDPITSPVGAEQAAPTRMERLLASRVVAVGAVPFAAVVLFALSVGLHAAGVS</sequence>
<dbReference type="KEGG" id="psic:J4E96_12565"/>
<name>A0A8A4ZB24_9MICO</name>
<feature type="transmembrane region" description="Helical" evidence="1">
    <location>
        <begin position="125"/>
        <end position="149"/>
    </location>
</feature>
<organism evidence="2 3">
    <name type="scientific">Pengzhenrongella sicca</name>
    <dbReference type="NCBI Taxonomy" id="2819238"/>
    <lineage>
        <taxon>Bacteria</taxon>
        <taxon>Bacillati</taxon>
        <taxon>Actinomycetota</taxon>
        <taxon>Actinomycetes</taxon>
        <taxon>Micrococcales</taxon>
        <taxon>Pengzhenrongella</taxon>
    </lineage>
</organism>
<gene>
    <name evidence="2" type="ORF">J4E96_12565</name>
</gene>
<dbReference type="EMBL" id="CP071868">
    <property type="protein sequence ID" value="QTE28219.1"/>
    <property type="molecule type" value="Genomic_DNA"/>
</dbReference>
<feature type="transmembrane region" description="Helical" evidence="1">
    <location>
        <begin position="187"/>
        <end position="210"/>
    </location>
</feature>
<accession>A0A8A4ZB24</accession>
<keyword evidence="1" id="KW-1133">Transmembrane helix</keyword>
<keyword evidence="3" id="KW-1185">Reference proteome</keyword>
<evidence type="ECO:0000313" key="3">
    <source>
        <dbReference type="Proteomes" id="UP000663937"/>
    </source>
</evidence>
<dbReference type="AlphaFoldDB" id="A0A8A4ZB24"/>
<feature type="transmembrane region" description="Helical" evidence="1">
    <location>
        <begin position="90"/>
        <end position="110"/>
    </location>
</feature>
<keyword evidence="1" id="KW-0472">Membrane</keyword>
<dbReference type="RefSeq" id="WP_227422449.1">
    <property type="nucleotide sequence ID" value="NZ_CP071868.1"/>
</dbReference>
<feature type="transmembrane region" description="Helical" evidence="1">
    <location>
        <begin position="161"/>
        <end position="181"/>
    </location>
</feature>
<evidence type="ECO:0000313" key="2">
    <source>
        <dbReference type="EMBL" id="QTE28219.1"/>
    </source>
</evidence>